<feature type="transmembrane region" description="Helical" evidence="1">
    <location>
        <begin position="6"/>
        <end position="27"/>
    </location>
</feature>
<keyword evidence="1" id="KW-1133">Transmembrane helix</keyword>
<keyword evidence="3" id="KW-1185">Reference proteome</keyword>
<evidence type="ECO:0000313" key="2">
    <source>
        <dbReference type="EMBL" id="AEH06456.1"/>
    </source>
</evidence>
<dbReference type="AlphaFoldDB" id="F8AL60"/>
<dbReference type="eggNOG" id="arCOG10809">
    <property type="taxonomic scope" value="Archaea"/>
</dbReference>
<dbReference type="EMBL" id="CP002792">
    <property type="protein sequence ID" value="AEH06456.1"/>
    <property type="molecule type" value="Genomic_DNA"/>
</dbReference>
<evidence type="ECO:0008006" key="4">
    <source>
        <dbReference type="Google" id="ProtNLM"/>
    </source>
</evidence>
<dbReference type="Proteomes" id="UP000009296">
    <property type="component" value="Chromosome"/>
</dbReference>
<dbReference type="STRING" id="647113.Metok_0474"/>
<evidence type="ECO:0000256" key="1">
    <source>
        <dbReference type="SAM" id="Phobius"/>
    </source>
</evidence>
<gene>
    <name evidence="2" type="ordered locus">Metok_0474</name>
</gene>
<keyword evidence="1" id="KW-0472">Membrane</keyword>
<sequence length="110" mass="13317">MDSWIIITIFITIYALIVPWFVNWVILNRNKKVSFLKSLHYLEENFNTKEKISVEFVMFILVIILMYGYMLLTNINQLYKIFYLFFGILIGFLVNYMVKIQLFEKNLNKL</sequence>
<keyword evidence="1" id="KW-0812">Transmembrane</keyword>
<organism evidence="2 3">
    <name type="scientific">Methanothermococcus okinawensis (strain DSM 14208 / JCM 11175 / IH1)</name>
    <dbReference type="NCBI Taxonomy" id="647113"/>
    <lineage>
        <taxon>Archaea</taxon>
        <taxon>Methanobacteriati</taxon>
        <taxon>Methanobacteriota</taxon>
        <taxon>Methanomada group</taxon>
        <taxon>Methanococci</taxon>
        <taxon>Methanococcales</taxon>
        <taxon>Methanococcaceae</taxon>
        <taxon>Methanothermococcus</taxon>
    </lineage>
</organism>
<name>F8AL60_METOI</name>
<reference evidence="2" key="1">
    <citation type="submission" date="2011-05" db="EMBL/GenBank/DDBJ databases">
        <title>Complete sequence of chromosome of Methanothermococcus okinawensis IH1.</title>
        <authorList>
            <consortium name="US DOE Joint Genome Institute"/>
            <person name="Lucas S."/>
            <person name="Han J."/>
            <person name="Lapidus A."/>
            <person name="Cheng J.-F."/>
            <person name="Goodwin L."/>
            <person name="Pitluck S."/>
            <person name="Peters L."/>
            <person name="Mikhailova N."/>
            <person name="Held B."/>
            <person name="Han C."/>
            <person name="Tapia R."/>
            <person name="Land M."/>
            <person name="Hauser L."/>
            <person name="Kyrpides N."/>
            <person name="Ivanova N."/>
            <person name="Pagani I."/>
            <person name="Sieprawska-Lupa M."/>
            <person name="Takai K."/>
            <person name="Miyazaki J."/>
            <person name="Whitman W."/>
            <person name="Woyke T."/>
        </authorList>
    </citation>
    <scope>NUCLEOTIDE SEQUENCE</scope>
    <source>
        <strain evidence="2">IH1</strain>
    </source>
</reference>
<proteinExistence type="predicted"/>
<feature type="transmembrane region" description="Helical" evidence="1">
    <location>
        <begin position="52"/>
        <end position="72"/>
    </location>
</feature>
<feature type="transmembrane region" description="Helical" evidence="1">
    <location>
        <begin position="78"/>
        <end position="98"/>
    </location>
</feature>
<dbReference type="HOGENOM" id="CLU_2127833_0_0_2"/>
<protein>
    <recommendedName>
        <fullName evidence="4">DUF3784 domain-containing protein</fullName>
    </recommendedName>
</protein>
<evidence type="ECO:0000313" key="3">
    <source>
        <dbReference type="Proteomes" id="UP000009296"/>
    </source>
</evidence>
<accession>F8AL60</accession>
<dbReference type="KEGG" id="mok:Metok_0474"/>